<dbReference type="AlphaFoldDB" id="A0A918QVW6"/>
<feature type="region of interest" description="Disordered" evidence="1">
    <location>
        <begin position="1"/>
        <end position="83"/>
    </location>
</feature>
<reference evidence="2" key="2">
    <citation type="submission" date="2020-09" db="EMBL/GenBank/DDBJ databases">
        <authorList>
            <person name="Sun Q."/>
            <person name="Ohkuma M."/>
        </authorList>
    </citation>
    <scope>NUCLEOTIDE SEQUENCE</scope>
    <source>
        <strain evidence="2">JCM 5016</strain>
    </source>
</reference>
<accession>A0A918QVW6</accession>
<feature type="region of interest" description="Disordered" evidence="1">
    <location>
        <begin position="104"/>
        <end position="123"/>
    </location>
</feature>
<proteinExistence type="predicted"/>
<gene>
    <name evidence="2" type="ORF">GCM10010389_10180</name>
</gene>
<organism evidence="2 3">
    <name type="scientific">Streptomyces echinoruber</name>
    <dbReference type="NCBI Taxonomy" id="68898"/>
    <lineage>
        <taxon>Bacteria</taxon>
        <taxon>Bacillati</taxon>
        <taxon>Actinomycetota</taxon>
        <taxon>Actinomycetes</taxon>
        <taxon>Kitasatosporales</taxon>
        <taxon>Streptomycetaceae</taxon>
        <taxon>Streptomyces</taxon>
    </lineage>
</organism>
<comment type="caution">
    <text evidence="2">The sequence shown here is derived from an EMBL/GenBank/DDBJ whole genome shotgun (WGS) entry which is preliminary data.</text>
</comment>
<evidence type="ECO:0000313" key="2">
    <source>
        <dbReference type="EMBL" id="GGZ74461.1"/>
    </source>
</evidence>
<reference evidence="2" key="1">
    <citation type="journal article" date="2014" name="Int. J. Syst. Evol. Microbiol.">
        <title>Complete genome sequence of Corynebacterium casei LMG S-19264T (=DSM 44701T), isolated from a smear-ripened cheese.</title>
        <authorList>
            <consortium name="US DOE Joint Genome Institute (JGI-PGF)"/>
            <person name="Walter F."/>
            <person name="Albersmeier A."/>
            <person name="Kalinowski J."/>
            <person name="Ruckert C."/>
        </authorList>
    </citation>
    <scope>NUCLEOTIDE SEQUENCE</scope>
    <source>
        <strain evidence="2">JCM 5016</strain>
    </source>
</reference>
<protein>
    <submittedName>
        <fullName evidence="2">Uncharacterized protein</fullName>
    </submittedName>
</protein>
<feature type="compositionally biased region" description="Basic residues" evidence="1">
    <location>
        <begin position="55"/>
        <end position="71"/>
    </location>
</feature>
<feature type="compositionally biased region" description="Basic residues" evidence="1">
    <location>
        <begin position="1"/>
        <end position="10"/>
    </location>
</feature>
<sequence length="123" mass="12547">MPVVPRRKPVERRDPGVPHPASGNGPDHAGRLPISTVEGPGTAEGPSATGGTTMSRRRTVRVRRPHLRRPRTVTAHTATAHTATARTAAARTLAGAAVLALLGPPSPAAPPGTCCRRGPAAGV</sequence>
<keyword evidence="3" id="KW-1185">Reference proteome</keyword>
<dbReference type="Proteomes" id="UP000623010">
    <property type="component" value="Unassembled WGS sequence"/>
</dbReference>
<dbReference type="EMBL" id="BMWH01000002">
    <property type="protein sequence ID" value="GGZ74461.1"/>
    <property type="molecule type" value="Genomic_DNA"/>
</dbReference>
<evidence type="ECO:0000313" key="3">
    <source>
        <dbReference type="Proteomes" id="UP000623010"/>
    </source>
</evidence>
<evidence type="ECO:0000256" key="1">
    <source>
        <dbReference type="SAM" id="MobiDB-lite"/>
    </source>
</evidence>
<feature type="compositionally biased region" description="Low complexity" evidence="1">
    <location>
        <begin position="72"/>
        <end position="83"/>
    </location>
</feature>
<name>A0A918QVW6_9ACTN</name>